<protein>
    <recommendedName>
        <fullName evidence="1">SCP domain-containing protein</fullName>
    </recommendedName>
</protein>
<dbReference type="InterPro" id="IPR001283">
    <property type="entry name" value="CRISP-related"/>
</dbReference>
<dbReference type="Pfam" id="PF00188">
    <property type="entry name" value="CAP"/>
    <property type="match status" value="1"/>
</dbReference>
<evidence type="ECO:0000313" key="2">
    <source>
        <dbReference type="EMBL" id="KAK9690529.1"/>
    </source>
</evidence>
<reference evidence="2" key="1">
    <citation type="submission" date="2024-03" db="EMBL/GenBank/DDBJ databases">
        <title>WGS assembly of Saponaria officinalis var. Norfolk2.</title>
        <authorList>
            <person name="Jenkins J."/>
            <person name="Shu S."/>
            <person name="Grimwood J."/>
            <person name="Barry K."/>
            <person name="Goodstein D."/>
            <person name="Schmutz J."/>
            <person name="Leebens-Mack J."/>
            <person name="Osbourn A."/>
        </authorList>
    </citation>
    <scope>NUCLEOTIDE SEQUENCE [LARGE SCALE GENOMIC DNA]</scope>
    <source>
        <strain evidence="2">JIC</strain>
    </source>
</reference>
<dbReference type="SUPFAM" id="SSF55797">
    <property type="entry name" value="PR-1-like"/>
    <property type="match status" value="1"/>
</dbReference>
<dbReference type="PRINTS" id="PR00837">
    <property type="entry name" value="V5TPXLIKE"/>
</dbReference>
<proteinExistence type="predicted"/>
<dbReference type="Gene3D" id="3.40.33.10">
    <property type="entry name" value="CAP"/>
    <property type="match status" value="2"/>
</dbReference>
<keyword evidence="3" id="KW-1185">Reference proteome</keyword>
<dbReference type="GO" id="GO:0005576">
    <property type="term" value="C:extracellular region"/>
    <property type="evidence" value="ECO:0007669"/>
    <property type="project" value="InterPro"/>
</dbReference>
<sequence>MYIHAKNSPQDYVDAYNAARAAVGVGPIEWNDHVAAYAEQYANERINDCLLQHSSGPYGENLAMGSDDSLTGTYAQCGHYSQVVWGNSIRVGCARVQCYNGGYFVTCNYDPLGNYVGQWPY</sequence>
<feature type="domain" description="SCP" evidence="1">
    <location>
        <begin position="7"/>
        <end position="117"/>
    </location>
</feature>
<dbReference type="InterPro" id="IPR035940">
    <property type="entry name" value="CAP_sf"/>
</dbReference>
<dbReference type="Proteomes" id="UP001443914">
    <property type="component" value="Unassembled WGS sequence"/>
</dbReference>
<accession>A0AAW1IKD7</accession>
<dbReference type="SMART" id="SM00198">
    <property type="entry name" value="SCP"/>
    <property type="match status" value="1"/>
</dbReference>
<comment type="caution">
    <text evidence="2">The sequence shown here is derived from an EMBL/GenBank/DDBJ whole genome shotgun (WGS) entry which is preliminary data.</text>
</comment>
<dbReference type="PROSITE" id="PS01009">
    <property type="entry name" value="CRISP_1"/>
    <property type="match status" value="1"/>
</dbReference>
<dbReference type="PROSITE" id="PS01010">
    <property type="entry name" value="CRISP_2"/>
    <property type="match status" value="1"/>
</dbReference>
<gene>
    <name evidence="2" type="ORF">RND81_09G134900</name>
</gene>
<dbReference type="AlphaFoldDB" id="A0AAW1IKD7"/>
<dbReference type="InterPro" id="IPR014044">
    <property type="entry name" value="CAP_dom"/>
</dbReference>
<evidence type="ECO:0000313" key="3">
    <source>
        <dbReference type="Proteomes" id="UP001443914"/>
    </source>
</evidence>
<dbReference type="PANTHER" id="PTHR10334">
    <property type="entry name" value="CYSTEINE-RICH SECRETORY PROTEIN-RELATED"/>
    <property type="match status" value="1"/>
</dbReference>
<dbReference type="InterPro" id="IPR018244">
    <property type="entry name" value="Allrgn_V5/Tpx1_CS"/>
</dbReference>
<organism evidence="2 3">
    <name type="scientific">Saponaria officinalis</name>
    <name type="common">Common soapwort</name>
    <name type="synonym">Lychnis saponaria</name>
    <dbReference type="NCBI Taxonomy" id="3572"/>
    <lineage>
        <taxon>Eukaryota</taxon>
        <taxon>Viridiplantae</taxon>
        <taxon>Streptophyta</taxon>
        <taxon>Embryophyta</taxon>
        <taxon>Tracheophyta</taxon>
        <taxon>Spermatophyta</taxon>
        <taxon>Magnoliopsida</taxon>
        <taxon>eudicotyledons</taxon>
        <taxon>Gunneridae</taxon>
        <taxon>Pentapetalae</taxon>
        <taxon>Caryophyllales</taxon>
        <taxon>Caryophyllaceae</taxon>
        <taxon>Caryophylleae</taxon>
        <taxon>Saponaria</taxon>
    </lineage>
</organism>
<evidence type="ECO:0000259" key="1">
    <source>
        <dbReference type="SMART" id="SM00198"/>
    </source>
</evidence>
<dbReference type="EMBL" id="JBDFQZ010000009">
    <property type="protein sequence ID" value="KAK9690529.1"/>
    <property type="molecule type" value="Genomic_DNA"/>
</dbReference>
<name>A0AAW1IKD7_SAPOF</name>